<protein>
    <submittedName>
        <fullName evidence="2">Uncharacterized protein</fullName>
    </submittedName>
</protein>
<reference evidence="2 3" key="1">
    <citation type="submission" date="2016-07" db="EMBL/GenBank/DDBJ databases">
        <title>Pervasive Adenine N6-methylation of Active Genes in Fungi.</title>
        <authorList>
            <consortium name="DOE Joint Genome Institute"/>
            <person name="Mondo S.J."/>
            <person name="Dannebaum R.O."/>
            <person name="Kuo R.C."/>
            <person name="Labutti K."/>
            <person name="Haridas S."/>
            <person name="Kuo A."/>
            <person name="Salamov A."/>
            <person name="Ahrendt S.R."/>
            <person name="Lipzen A."/>
            <person name="Sullivan W."/>
            <person name="Andreopoulos W.B."/>
            <person name="Clum A."/>
            <person name="Lindquist E."/>
            <person name="Daum C."/>
            <person name="Ramamoorthy G.K."/>
            <person name="Gryganskyi A."/>
            <person name="Culley D."/>
            <person name="Magnuson J.K."/>
            <person name="James T.Y."/>
            <person name="O'Malley M.A."/>
            <person name="Stajich J.E."/>
            <person name="Spatafora J.W."/>
            <person name="Visel A."/>
            <person name="Grigoriev I.V."/>
        </authorList>
    </citation>
    <scope>NUCLEOTIDE SEQUENCE [LARGE SCALE GENOMIC DNA]</scope>
    <source>
        <strain evidence="2 3">ATCC 12442</strain>
    </source>
</reference>
<proteinExistence type="predicted"/>
<feature type="region of interest" description="Disordered" evidence="1">
    <location>
        <begin position="78"/>
        <end position="109"/>
    </location>
</feature>
<feature type="compositionally biased region" description="Basic residues" evidence="1">
    <location>
        <begin position="100"/>
        <end position="109"/>
    </location>
</feature>
<evidence type="ECO:0000313" key="2">
    <source>
        <dbReference type="EMBL" id="ORX71966.1"/>
    </source>
</evidence>
<gene>
    <name evidence="2" type="ORF">DL89DRAFT_265663</name>
</gene>
<evidence type="ECO:0000256" key="1">
    <source>
        <dbReference type="SAM" id="MobiDB-lite"/>
    </source>
</evidence>
<dbReference type="RefSeq" id="XP_040745390.1">
    <property type="nucleotide sequence ID" value="XM_040886767.1"/>
</dbReference>
<name>A0A1Y1WFF7_9FUNG</name>
<dbReference type="GeneID" id="63803415"/>
<comment type="caution">
    <text evidence="2">The sequence shown here is derived from an EMBL/GenBank/DDBJ whole genome shotgun (WGS) entry which is preliminary data.</text>
</comment>
<feature type="non-terminal residue" evidence="2">
    <location>
        <position position="1"/>
    </location>
</feature>
<organism evidence="2 3">
    <name type="scientific">Linderina pennispora</name>
    <dbReference type="NCBI Taxonomy" id="61395"/>
    <lineage>
        <taxon>Eukaryota</taxon>
        <taxon>Fungi</taxon>
        <taxon>Fungi incertae sedis</taxon>
        <taxon>Zoopagomycota</taxon>
        <taxon>Kickxellomycotina</taxon>
        <taxon>Kickxellomycetes</taxon>
        <taxon>Kickxellales</taxon>
        <taxon>Kickxellaceae</taxon>
        <taxon>Linderina</taxon>
    </lineage>
</organism>
<dbReference type="Proteomes" id="UP000193922">
    <property type="component" value="Unassembled WGS sequence"/>
</dbReference>
<dbReference type="AlphaFoldDB" id="A0A1Y1WFF7"/>
<dbReference type="EMBL" id="MCFD01000003">
    <property type="protein sequence ID" value="ORX71966.1"/>
    <property type="molecule type" value="Genomic_DNA"/>
</dbReference>
<evidence type="ECO:0000313" key="3">
    <source>
        <dbReference type="Proteomes" id="UP000193922"/>
    </source>
</evidence>
<keyword evidence="3" id="KW-1185">Reference proteome</keyword>
<sequence>RWILILWISFPNSPQDYFLRFPRHKPGDTTIFGPLNTLIISNVGRIKKLILLSWYPKSYGEDTDPIMKELLRLRDGSAQTMVDQARQPDAGSGSSTERHVSHHKVPRHH</sequence>
<accession>A0A1Y1WFF7</accession>